<dbReference type="CDD" id="cd00093">
    <property type="entry name" value="HTH_XRE"/>
    <property type="match status" value="1"/>
</dbReference>
<feature type="domain" description="HTH cro/C1-type" evidence="2">
    <location>
        <begin position="18"/>
        <end position="61"/>
    </location>
</feature>
<gene>
    <name evidence="3" type="ordered locus">SNE_A00120</name>
</gene>
<dbReference type="HOGENOM" id="CLU_066192_58_1_0"/>
<reference evidence="3 4" key="2">
    <citation type="journal article" date="2011" name="Mol. Biol. Evol.">
        <title>Unity in variety--the pan-genome of the Chlamydiae.</title>
        <authorList>
            <person name="Collingro A."/>
            <person name="Tischler P."/>
            <person name="Weinmaier T."/>
            <person name="Penz T."/>
            <person name="Heinz E."/>
            <person name="Brunham R.C."/>
            <person name="Read T.D."/>
            <person name="Bavoil P.M."/>
            <person name="Sachse K."/>
            <person name="Kahane S."/>
            <person name="Friedman M.G."/>
            <person name="Rattei T."/>
            <person name="Myers G.S."/>
            <person name="Horn M."/>
        </authorList>
    </citation>
    <scope>NUCLEOTIDE SEQUENCE [LARGE SCALE GENOMIC DNA]</scope>
    <source>
        <strain evidence="4">ATCC VR-1471 / Z</strain>
    </source>
</reference>
<name>F8L509_SIMNZ</name>
<dbReference type="PROSITE" id="PS50943">
    <property type="entry name" value="HTH_CROC1"/>
    <property type="match status" value="1"/>
</dbReference>
<sequence>MPASNIFSYSDEGLANKIKEIRQELGLTQEQFAVRLGVTFPTVNRWENIKTKPSPLALQKLRKLMVSRQKKKSLSNEYSKNSKALK</sequence>
<keyword evidence="4" id="KW-1185">Reference proteome</keyword>
<dbReference type="Gene3D" id="1.10.260.40">
    <property type="entry name" value="lambda repressor-like DNA-binding domains"/>
    <property type="match status" value="1"/>
</dbReference>
<feature type="region of interest" description="Disordered" evidence="1">
    <location>
        <begin position="67"/>
        <end position="86"/>
    </location>
</feature>
<dbReference type="InterPro" id="IPR010982">
    <property type="entry name" value="Lambda_DNA-bd_dom_sf"/>
</dbReference>
<evidence type="ECO:0000313" key="3">
    <source>
        <dbReference type="EMBL" id="CCB87890.1"/>
    </source>
</evidence>
<dbReference type="GO" id="GO:0003677">
    <property type="term" value="F:DNA binding"/>
    <property type="evidence" value="ECO:0007669"/>
    <property type="project" value="InterPro"/>
</dbReference>
<dbReference type="eggNOG" id="COG2944">
    <property type="taxonomic scope" value="Bacteria"/>
</dbReference>
<dbReference type="RefSeq" id="WP_013942357.1">
    <property type="nucleotide sequence ID" value="NC_015713.1"/>
</dbReference>
<organism evidence="3 4">
    <name type="scientific">Simkania negevensis (strain ATCC VR-1471 / DSM 27360 / Z)</name>
    <dbReference type="NCBI Taxonomy" id="331113"/>
    <lineage>
        <taxon>Bacteria</taxon>
        <taxon>Pseudomonadati</taxon>
        <taxon>Chlamydiota</taxon>
        <taxon>Chlamydiia</taxon>
        <taxon>Parachlamydiales</taxon>
        <taxon>Simkaniaceae</taxon>
        <taxon>Simkania</taxon>
    </lineage>
</organism>
<dbReference type="SUPFAM" id="SSF47413">
    <property type="entry name" value="lambda repressor-like DNA-binding domains"/>
    <property type="match status" value="1"/>
</dbReference>
<dbReference type="InterPro" id="IPR001387">
    <property type="entry name" value="Cro/C1-type_HTH"/>
</dbReference>
<dbReference type="Proteomes" id="UP000000496">
    <property type="component" value="Chromosome gsn.131"/>
</dbReference>
<evidence type="ECO:0000259" key="2">
    <source>
        <dbReference type="PROSITE" id="PS50943"/>
    </source>
</evidence>
<evidence type="ECO:0000256" key="1">
    <source>
        <dbReference type="SAM" id="MobiDB-lite"/>
    </source>
</evidence>
<protein>
    <recommendedName>
        <fullName evidence="2">HTH cro/C1-type domain-containing protein</fullName>
    </recommendedName>
</protein>
<dbReference type="OrthoDB" id="9801008at2"/>
<accession>F8L509</accession>
<dbReference type="STRING" id="331113.SNE_A00120"/>
<proteinExistence type="predicted"/>
<evidence type="ECO:0000313" key="4">
    <source>
        <dbReference type="Proteomes" id="UP000000496"/>
    </source>
</evidence>
<dbReference type="AlphaFoldDB" id="F8L509"/>
<dbReference type="SMART" id="SM00530">
    <property type="entry name" value="HTH_XRE"/>
    <property type="match status" value="1"/>
</dbReference>
<reference key="1">
    <citation type="journal article" date="2011" name="Mol. Biol. Evol.">
        <title>Unity in variety -- the pan-genome of the Chlamydiae.</title>
        <authorList>
            <person name="Collingro A."/>
            <person name="Tischler P."/>
            <person name="Weinmaier T."/>
            <person name="Penz T."/>
            <person name="Heinz E."/>
            <person name="Brunham R.C."/>
            <person name="Read T.D."/>
            <person name="Bavoil P.M."/>
            <person name="Sachse K."/>
            <person name="Kahane S."/>
            <person name="Friedman M.G."/>
            <person name="Rattei T."/>
            <person name="Myers G.S.A."/>
            <person name="Horn M."/>
        </authorList>
    </citation>
    <scope>NUCLEOTIDE SEQUENCE</scope>
    <source>
        <strain>Z</strain>
    </source>
</reference>
<feature type="compositionally biased region" description="Polar residues" evidence="1">
    <location>
        <begin position="75"/>
        <end position="86"/>
    </location>
</feature>
<dbReference type="Pfam" id="PF01381">
    <property type="entry name" value="HTH_3"/>
    <property type="match status" value="1"/>
</dbReference>
<dbReference type="KEGG" id="sng:SNE_A00120"/>
<dbReference type="EMBL" id="FR872582">
    <property type="protein sequence ID" value="CCB87890.1"/>
    <property type="molecule type" value="Genomic_DNA"/>
</dbReference>